<dbReference type="PANTHER" id="PTHR21198:SF7">
    <property type="entry name" value="ASPARTATE-GLUTAMATE RACEMASE FAMILY"/>
    <property type="match status" value="1"/>
</dbReference>
<keyword evidence="2 3" id="KW-0413">Isomerase</keyword>
<evidence type="ECO:0000313" key="4">
    <source>
        <dbReference type="Proteomes" id="UP001519306"/>
    </source>
</evidence>
<comment type="caution">
    <text evidence="3">The sequence shown here is derived from an EMBL/GenBank/DDBJ whole genome shotgun (WGS) entry which is preliminary data.</text>
</comment>
<accession>A0ABS4KBM9</accession>
<organism evidence="3 4">
    <name type="scientific">Peptoniphilus stercorisuis</name>
    <dbReference type="NCBI Taxonomy" id="1436965"/>
    <lineage>
        <taxon>Bacteria</taxon>
        <taxon>Bacillati</taxon>
        <taxon>Bacillota</taxon>
        <taxon>Tissierellia</taxon>
        <taxon>Tissierellales</taxon>
        <taxon>Peptoniphilaceae</taxon>
        <taxon>Peptoniphilus</taxon>
    </lineage>
</organism>
<dbReference type="NCBIfam" id="TIGR00035">
    <property type="entry name" value="asp_race"/>
    <property type="match status" value="1"/>
</dbReference>
<dbReference type="EMBL" id="JAGGLJ010000002">
    <property type="protein sequence ID" value="MBP2024750.1"/>
    <property type="molecule type" value="Genomic_DNA"/>
</dbReference>
<dbReference type="PANTHER" id="PTHR21198">
    <property type="entry name" value="GLUTAMATE RACEMASE"/>
    <property type="match status" value="1"/>
</dbReference>
<dbReference type="InterPro" id="IPR015942">
    <property type="entry name" value="Asp/Glu/hydantoin_racemase"/>
</dbReference>
<dbReference type="Proteomes" id="UP001519306">
    <property type="component" value="Unassembled WGS sequence"/>
</dbReference>
<dbReference type="Pfam" id="PF01177">
    <property type="entry name" value="Asp_Glu_race"/>
    <property type="match status" value="1"/>
</dbReference>
<proteinExistence type="inferred from homology"/>
<dbReference type="GO" id="GO:0047689">
    <property type="term" value="F:aspartate racemase activity"/>
    <property type="evidence" value="ECO:0007669"/>
    <property type="project" value="UniProtKB-EC"/>
</dbReference>
<reference evidence="3 4" key="1">
    <citation type="submission" date="2021-03" db="EMBL/GenBank/DDBJ databases">
        <title>Genomic Encyclopedia of Type Strains, Phase IV (KMG-IV): sequencing the most valuable type-strain genomes for metagenomic binning, comparative biology and taxonomic classification.</title>
        <authorList>
            <person name="Goeker M."/>
        </authorList>
    </citation>
    <scope>NUCLEOTIDE SEQUENCE [LARGE SCALE GENOMIC DNA]</scope>
    <source>
        <strain evidence="3 4">DSM 27563</strain>
    </source>
</reference>
<protein>
    <submittedName>
        <fullName evidence="3">Aspartate racemase</fullName>
        <ecNumber evidence="3">5.1.1.13</ecNumber>
    </submittedName>
</protein>
<sequence>MKKLGILGGMGPLATCIFYEKIINLTDAKNDQDHINTIILSDTNIPDRTDIIINNKDKNLIVDAIKDDIKIFENNNVSKIAVPCNTFHYFFDEVQNLTNIKIINMIEETIKKVSKDNKKSIAVLGTKGTYEGNVYSKYSDKYNINIYDVDLNIKNDLMDIIYNVKATGSRKSDKLNNIIRDLKDSGVDYIILACTELSTIILDEDVKFYTLDALDVLAEQSVLQMGYKIK</sequence>
<dbReference type="EC" id="5.1.1.13" evidence="3"/>
<keyword evidence="4" id="KW-1185">Reference proteome</keyword>
<evidence type="ECO:0000313" key="3">
    <source>
        <dbReference type="EMBL" id="MBP2024750.1"/>
    </source>
</evidence>
<evidence type="ECO:0000256" key="2">
    <source>
        <dbReference type="ARBA" id="ARBA00023235"/>
    </source>
</evidence>
<evidence type="ECO:0000256" key="1">
    <source>
        <dbReference type="ARBA" id="ARBA00007847"/>
    </source>
</evidence>
<gene>
    <name evidence="3" type="ORF">J2Z71_000266</name>
</gene>
<dbReference type="InterPro" id="IPR004380">
    <property type="entry name" value="Asp_race"/>
</dbReference>
<name>A0ABS4KBM9_9FIRM</name>
<dbReference type="Gene3D" id="3.40.50.1860">
    <property type="match status" value="2"/>
</dbReference>
<dbReference type="SUPFAM" id="SSF53681">
    <property type="entry name" value="Aspartate/glutamate racemase"/>
    <property type="match status" value="2"/>
</dbReference>
<comment type="similarity">
    <text evidence="1">Belongs to the aspartate/glutamate racemases family.</text>
</comment>
<dbReference type="InterPro" id="IPR001920">
    <property type="entry name" value="Asp/Glu_race"/>
</dbReference>
<dbReference type="RefSeq" id="WP_210060059.1">
    <property type="nucleotide sequence ID" value="NZ_JAGGLJ010000002.1"/>
</dbReference>